<gene>
    <name evidence="1" type="ORF">QE152_g6183</name>
</gene>
<evidence type="ECO:0000313" key="1">
    <source>
        <dbReference type="EMBL" id="KAK9746440.1"/>
    </source>
</evidence>
<sequence>MDLEEEFTAVEKQYFADCGEDYEDQSGGAGVSEIEDDVVPDSSFEMSLQDTDENKAVLEFLKNACGTQKCNKLIPKDMIVESRINFMDLEKDQQDIVILSKIESGRVSEKLNDAY</sequence>
<dbReference type="AlphaFoldDB" id="A0AAW1MK17"/>
<protein>
    <submittedName>
        <fullName evidence="1">Uncharacterized protein</fullName>
    </submittedName>
</protein>
<organism evidence="1 2">
    <name type="scientific">Popillia japonica</name>
    <name type="common">Japanese beetle</name>
    <dbReference type="NCBI Taxonomy" id="7064"/>
    <lineage>
        <taxon>Eukaryota</taxon>
        <taxon>Metazoa</taxon>
        <taxon>Ecdysozoa</taxon>
        <taxon>Arthropoda</taxon>
        <taxon>Hexapoda</taxon>
        <taxon>Insecta</taxon>
        <taxon>Pterygota</taxon>
        <taxon>Neoptera</taxon>
        <taxon>Endopterygota</taxon>
        <taxon>Coleoptera</taxon>
        <taxon>Polyphaga</taxon>
        <taxon>Scarabaeiformia</taxon>
        <taxon>Scarabaeidae</taxon>
        <taxon>Rutelinae</taxon>
        <taxon>Popillia</taxon>
    </lineage>
</organism>
<keyword evidence="2" id="KW-1185">Reference proteome</keyword>
<accession>A0AAW1MK17</accession>
<dbReference type="EMBL" id="JASPKY010000040">
    <property type="protein sequence ID" value="KAK9746440.1"/>
    <property type="molecule type" value="Genomic_DNA"/>
</dbReference>
<dbReference type="Proteomes" id="UP001458880">
    <property type="component" value="Unassembled WGS sequence"/>
</dbReference>
<evidence type="ECO:0000313" key="2">
    <source>
        <dbReference type="Proteomes" id="UP001458880"/>
    </source>
</evidence>
<comment type="caution">
    <text evidence="1">The sequence shown here is derived from an EMBL/GenBank/DDBJ whole genome shotgun (WGS) entry which is preliminary data.</text>
</comment>
<name>A0AAW1MK17_POPJA</name>
<proteinExistence type="predicted"/>
<reference evidence="1 2" key="1">
    <citation type="journal article" date="2024" name="BMC Genomics">
        <title>De novo assembly and annotation of Popillia japonica's genome with initial clues to its potential as an invasive pest.</title>
        <authorList>
            <person name="Cucini C."/>
            <person name="Boschi S."/>
            <person name="Funari R."/>
            <person name="Cardaioli E."/>
            <person name="Iannotti N."/>
            <person name="Marturano G."/>
            <person name="Paoli F."/>
            <person name="Bruttini M."/>
            <person name="Carapelli A."/>
            <person name="Frati F."/>
            <person name="Nardi F."/>
        </authorList>
    </citation>
    <scope>NUCLEOTIDE SEQUENCE [LARGE SCALE GENOMIC DNA]</scope>
    <source>
        <strain evidence="1">DMR45628</strain>
    </source>
</reference>